<dbReference type="Gene3D" id="3.90.230.10">
    <property type="entry name" value="Creatinase/methionine aminopeptidase superfamily"/>
    <property type="match status" value="1"/>
</dbReference>
<feature type="binding site" evidence="6">
    <location>
        <position position="233"/>
    </location>
    <ligand>
        <name>a divalent metal cation</name>
        <dbReference type="ChEBI" id="CHEBI:60240"/>
        <label>1</label>
    </ligand>
</feature>
<proteinExistence type="inferred from homology"/>
<evidence type="ECO:0000256" key="4">
    <source>
        <dbReference type="ARBA" id="ARBA00022723"/>
    </source>
</evidence>
<evidence type="ECO:0000256" key="3">
    <source>
        <dbReference type="ARBA" id="ARBA00022670"/>
    </source>
</evidence>
<dbReference type="InterPro" id="IPR001714">
    <property type="entry name" value="Pept_M24_MAP"/>
</dbReference>
<accession>A0A9D1DF82</accession>
<dbReference type="EC" id="3.4.11.18" evidence="6 7"/>
<feature type="binding site" evidence="6">
    <location>
        <position position="176"/>
    </location>
    <ligand>
        <name>substrate</name>
    </ligand>
</feature>
<keyword evidence="2 6" id="KW-0031">Aminopeptidase</keyword>
<evidence type="ECO:0000256" key="1">
    <source>
        <dbReference type="ARBA" id="ARBA00002521"/>
    </source>
</evidence>
<feature type="binding site" evidence="6">
    <location>
        <position position="106"/>
    </location>
    <ligand>
        <name>a divalent metal cation</name>
        <dbReference type="ChEBI" id="CHEBI:60240"/>
        <label>1</label>
    </ligand>
</feature>
<dbReference type="PANTHER" id="PTHR43330">
    <property type="entry name" value="METHIONINE AMINOPEPTIDASE"/>
    <property type="match status" value="1"/>
</dbReference>
<dbReference type="HAMAP" id="MF_01974">
    <property type="entry name" value="MetAP_1"/>
    <property type="match status" value="1"/>
</dbReference>
<reference evidence="9" key="2">
    <citation type="journal article" date="2021" name="PeerJ">
        <title>Extensive microbial diversity within the chicken gut microbiome revealed by metagenomics and culture.</title>
        <authorList>
            <person name="Gilroy R."/>
            <person name="Ravi A."/>
            <person name="Getino M."/>
            <person name="Pursley I."/>
            <person name="Horton D.L."/>
            <person name="Alikhan N.F."/>
            <person name="Baker D."/>
            <person name="Gharbi K."/>
            <person name="Hall N."/>
            <person name="Watson M."/>
            <person name="Adriaenssens E.M."/>
            <person name="Foster-Nyarko E."/>
            <person name="Jarju S."/>
            <person name="Secka A."/>
            <person name="Antonio M."/>
            <person name="Oren A."/>
            <person name="Chaudhuri R.R."/>
            <person name="La Ragione R."/>
            <person name="Hildebrand F."/>
            <person name="Pallen M.J."/>
        </authorList>
    </citation>
    <scope>NUCLEOTIDE SEQUENCE</scope>
    <source>
        <strain evidence="9">ChiSxjej1B13-7958</strain>
    </source>
</reference>
<feature type="binding site" evidence="6">
    <location>
        <position position="202"/>
    </location>
    <ligand>
        <name>a divalent metal cation</name>
        <dbReference type="ChEBI" id="CHEBI:60240"/>
        <label>2</label>
        <note>catalytic</note>
    </ligand>
</feature>
<keyword evidence="5 6" id="KW-0378">Hydrolase</keyword>
<name>A0A9D1DF82_9FIRM</name>
<evidence type="ECO:0000256" key="5">
    <source>
        <dbReference type="ARBA" id="ARBA00022801"/>
    </source>
</evidence>
<dbReference type="GO" id="GO:0070006">
    <property type="term" value="F:metalloaminopeptidase activity"/>
    <property type="evidence" value="ECO:0007669"/>
    <property type="project" value="UniProtKB-UniRule"/>
</dbReference>
<dbReference type="PROSITE" id="PS00680">
    <property type="entry name" value="MAP_1"/>
    <property type="match status" value="1"/>
</dbReference>
<dbReference type="GO" id="GO:0005829">
    <property type="term" value="C:cytosol"/>
    <property type="evidence" value="ECO:0007669"/>
    <property type="project" value="TreeGrafter"/>
</dbReference>
<dbReference type="SUPFAM" id="SSF55920">
    <property type="entry name" value="Creatinase/aminopeptidase"/>
    <property type="match status" value="1"/>
</dbReference>
<comment type="caution">
    <text evidence="9">The sequence shown here is derived from an EMBL/GenBank/DDBJ whole genome shotgun (WGS) entry which is preliminary data.</text>
</comment>
<dbReference type="GO" id="GO:0004239">
    <property type="term" value="F:initiator methionyl aminopeptidase activity"/>
    <property type="evidence" value="ECO:0007669"/>
    <property type="project" value="UniProtKB-UniRule"/>
</dbReference>
<protein>
    <recommendedName>
        <fullName evidence="6 7">Methionine aminopeptidase</fullName>
        <shortName evidence="6">MAP</shortName>
        <shortName evidence="6">MetAP</shortName>
        <ecNumber evidence="6 7">3.4.11.18</ecNumber>
    </recommendedName>
    <alternativeName>
        <fullName evidence="6">Peptidase M</fullName>
    </alternativeName>
</protein>
<sequence>MIVLKTSRELSAMRAAGKISSRALRLAGEAVEPGVSTWEIDRIVRRYIEEQGAIPTFLGYGGFPASSCISVNNVVIHGIPGKKIILKQGDIVSIDIGATFEGFVGDNAWTFPCGDVSKEAQSLMDATREALFEGIAAAKAGNRIGDIGSAVQRYVEARGYSVVRSFVGHGVGAKMHEDPAVPNYGTPGRGVRLLPGMTIAIEPMINEGVKEVETLKDGWTTVTADGKLSAHFEHTVAVTPDGPVILTLPD</sequence>
<dbReference type="PRINTS" id="PR00599">
    <property type="entry name" value="MAPEPTIDASE"/>
</dbReference>
<evidence type="ECO:0000256" key="7">
    <source>
        <dbReference type="RuleBase" id="RU003653"/>
    </source>
</evidence>
<comment type="similarity">
    <text evidence="6">Belongs to the peptidase M24A family. Methionine aminopeptidase type 1 subfamily.</text>
</comment>
<evidence type="ECO:0000313" key="10">
    <source>
        <dbReference type="Proteomes" id="UP000824242"/>
    </source>
</evidence>
<dbReference type="PANTHER" id="PTHR43330:SF27">
    <property type="entry name" value="METHIONINE AMINOPEPTIDASE"/>
    <property type="match status" value="1"/>
</dbReference>
<dbReference type="InterPro" id="IPR036005">
    <property type="entry name" value="Creatinase/aminopeptidase-like"/>
</dbReference>
<evidence type="ECO:0000259" key="8">
    <source>
        <dbReference type="Pfam" id="PF00557"/>
    </source>
</evidence>
<comment type="function">
    <text evidence="1 6">Removes the N-terminal methionine from nascent proteins. The N-terminal methionine is often cleaved when the second residue in the primary sequence is small and uncharged (Met-Ala-, Cys, Gly, Pro, Ser, Thr, or Val). Requires deformylation of the N(alpha)-formylated initiator methionine before it can be hydrolyzed.</text>
</comment>
<dbReference type="InterPro" id="IPR002467">
    <property type="entry name" value="Pept_M24A_MAP1"/>
</dbReference>
<feature type="binding site" evidence="6">
    <location>
        <position position="169"/>
    </location>
    <ligand>
        <name>a divalent metal cation</name>
        <dbReference type="ChEBI" id="CHEBI:60240"/>
        <label>2</label>
        <note>catalytic</note>
    </ligand>
</feature>
<keyword evidence="4 6" id="KW-0479">Metal-binding</keyword>
<dbReference type="GO" id="GO:0046872">
    <property type="term" value="F:metal ion binding"/>
    <property type="evidence" value="ECO:0007669"/>
    <property type="project" value="UniProtKB-UniRule"/>
</dbReference>
<keyword evidence="3 6" id="KW-0645">Protease</keyword>
<organism evidence="9 10">
    <name type="scientific">Candidatus Caccousia avicola</name>
    <dbReference type="NCBI Taxonomy" id="2840721"/>
    <lineage>
        <taxon>Bacteria</taxon>
        <taxon>Bacillati</taxon>
        <taxon>Bacillota</taxon>
        <taxon>Clostridia</taxon>
        <taxon>Eubacteriales</taxon>
        <taxon>Oscillospiraceae</taxon>
        <taxon>Oscillospiraceae incertae sedis</taxon>
        <taxon>Candidatus Caccousia</taxon>
    </lineage>
</organism>
<gene>
    <name evidence="6 9" type="primary">map</name>
    <name evidence="9" type="ORF">IAB89_10110</name>
</gene>
<dbReference type="Proteomes" id="UP000824242">
    <property type="component" value="Unassembled WGS sequence"/>
</dbReference>
<dbReference type="GO" id="GO:0006508">
    <property type="term" value="P:proteolysis"/>
    <property type="evidence" value="ECO:0007669"/>
    <property type="project" value="UniProtKB-KW"/>
</dbReference>
<evidence type="ECO:0000256" key="6">
    <source>
        <dbReference type="HAMAP-Rule" id="MF_01974"/>
    </source>
</evidence>
<comment type="catalytic activity">
    <reaction evidence="6 7">
        <text>Release of N-terminal amino acids, preferentially methionine, from peptides and arylamides.</text>
        <dbReference type="EC" id="3.4.11.18"/>
    </reaction>
</comment>
<feature type="binding site" evidence="6">
    <location>
        <position position="95"/>
    </location>
    <ligand>
        <name>a divalent metal cation</name>
        <dbReference type="ChEBI" id="CHEBI:60240"/>
        <label>1</label>
    </ligand>
</feature>
<dbReference type="AlphaFoldDB" id="A0A9D1DF82"/>
<dbReference type="NCBIfam" id="TIGR00500">
    <property type="entry name" value="met_pdase_I"/>
    <property type="match status" value="1"/>
</dbReference>
<feature type="domain" description="Peptidase M24" evidence="8">
    <location>
        <begin position="12"/>
        <end position="239"/>
    </location>
</feature>
<evidence type="ECO:0000256" key="2">
    <source>
        <dbReference type="ARBA" id="ARBA00022438"/>
    </source>
</evidence>
<dbReference type="InterPro" id="IPR000994">
    <property type="entry name" value="Pept_M24"/>
</dbReference>
<dbReference type="CDD" id="cd01086">
    <property type="entry name" value="MetAP1"/>
    <property type="match status" value="1"/>
</dbReference>
<evidence type="ECO:0000313" key="9">
    <source>
        <dbReference type="EMBL" id="HIR47987.1"/>
    </source>
</evidence>
<feature type="binding site" evidence="6">
    <location>
        <position position="233"/>
    </location>
    <ligand>
        <name>a divalent metal cation</name>
        <dbReference type="ChEBI" id="CHEBI:60240"/>
        <label>2</label>
        <note>catalytic</note>
    </ligand>
</feature>
<comment type="cofactor">
    <cofactor evidence="6">
        <name>Co(2+)</name>
        <dbReference type="ChEBI" id="CHEBI:48828"/>
    </cofactor>
    <cofactor evidence="6">
        <name>Zn(2+)</name>
        <dbReference type="ChEBI" id="CHEBI:29105"/>
    </cofactor>
    <cofactor evidence="6">
        <name>Mn(2+)</name>
        <dbReference type="ChEBI" id="CHEBI:29035"/>
    </cofactor>
    <cofactor evidence="6">
        <name>Fe(2+)</name>
        <dbReference type="ChEBI" id="CHEBI:29033"/>
    </cofactor>
    <text evidence="6">Binds 2 divalent metal cations per subunit. Has a high-affinity and a low affinity metal-binding site. The true nature of the physiological cofactor is under debate. The enzyme is active with cobalt, zinc, manganese or divalent iron ions. Most likely, methionine aminopeptidases function as mononuclear Fe(2+)-metalloproteases under physiological conditions, and the catalytically relevant metal-binding site has been assigned to the histidine-containing high-affinity site.</text>
</comment>
<dbReference type="Pfam" id="PF00557">
    <property type="entry name" value="Peptidase_M24"/>
    <property type="match status" value="1"/>
</dbReference>
<dbReference type="EMBL" id="DVGZ01000109">
    <property type="protein sequence ID" value="HIR47987.1"/>
    <property type="molecule type" value="Genomic_DNA"/>
</dbReference>
<feature type="binding site" evidence="6">
    <location>
        <position position="77"/>
    </location>
    <ligand>
        <name>substrate</name>
    </ligand>
</feature>
<feature type="binding site" evidence="6">
    <location>
        <position position="106"/>
    </location>
    <ligand>
        <name>a divalent metal cation</name>
        <dbReference type="ChEBI" id="CHEBI:60240"/>
        <label>2</label>
        <note>catalytic</note>
    </ligand>
</feature>
<reference evidence="9" key="1">
    <citation type="submission" date="2020-10" db="EMBL/GenBank/DDBJ databases">
        <authorList>
            <person name="Gilroy R."/>
        </authorList>
    </citation>
    <scope>NUCLEOTIDE SEQUENCE</scope>
    <source>
        <strain evidence="9">ChiSxjej1B13-7958</strain>
    </source>
</reference>
<comment type="subunit">
    <text evidence="6">Monomer.</text>
</comment>